<name>A0A409XB65_PSICY</name>
<feature type="compositionally biased region" description="Polar residues" evidence="1">
    <location>
        <begin position="1"/>
        <end position="15"/>
    </location>
</feature>
<dbReference type="InParanoid" id="A0A409XB65"/>
<comment type="caution">
    <text evidence="2">The sequence shown here is derived from an EMBL/GenBank/DDBJ whole genome shotgun (WGS) entry which is preliminary data.</text>
</comment>
<feature type="region of interest" description="Disordered" evidence="1">
    <location>
        <begin position="1"/>
        <end position="20"/>
    </location>
</feature>
<feature type="region of interest" description="Disordered" evidence="1">
    <location>
        <begin position="254"/>
        <end position="293"/>
    </location>
</feature>
<evidence type="ECO:0008006" key="4">
    <source>
        <dbReference type="Google" id="ProtNLM"/>
    </source>
</evidence>
<proteinExistence type="predicted"/>
<keyword evidence="3" id="KW-1185">Reference proteome</keyword>
<dbReference type="Proteomes" id="UP000283269">
    <property type="component" value="Unassembled WGS sequence"/>
</dbReference>
<dbReference type="EMBL" id="NHYD01002181">
    <property type="protein sequence ID" value="PPQ87970.1"/>
    <property type="molecule type" value="Genomic_DNA"/>
</dbReference>
<dbReference type="OrthoDB" id="2535907at2759"/>
<gene>
    <name evidence="2" type="ORF">CVT25_001049</name>
</gene>
<dbReference type="AlphaFoldDB" id="A0A409XB65"/>
<sequence length="871" mass="96237">MDITQDTITGPSSPQKGKGIEADVKTWRAGWWDFYPLIEHPKRPLQWSQSSVIFAAHATQPMITGRHFSSSKQFVLPSPTVIISSPASYDPPSIISVSPDDIWLLAYFYRRDGEGIACLWKRGHQIDNWQVKNFWTYTKGCGIVAASWLEMHREWTTTPPGVPTRLPSRGPKIPVADMTMLLVTQDNYFHITYLPQYTNKWKTLKRSLNFAHGVAKEGMENPDLGENPNHVRQCLDAAIGLCYNDHSILIASHSRRIPPPPPITTPSTPPFNPMDLSTGEDPMNATPTDQRTNDSENWAQRNLMSPQVLVMGQLNNLECPAHSLTSMVWTSLPPLKNPTEKGKLVLITAYINFHDFTKPPTSTLNFYGLYQKTMNNNSRISSVNLAFTRTIEEGVVTHIEPFTDVKGPMAFACILNYSGTYNTGKSKPQEAPIGAVHLRPPFTDNVNWIPAIIKASLDKLGGDLPLFATISPNRKLLCTLSYSLTQSHILIHALPTPASAEQTSPRLSLALANAILTHKSTGDLAYAICSPPMSIDDVASVLYHTLTVLDKFNSNELPSRFICDIMGIATEIYKSKAASAKVEMEIDMLKGRWQAAHDICAMTACTTAFDDSKEGDGYDLDAVWQLIALSTWVIEFTAKLMKACILASNAIVDSLEGSQSDSGLLGQPILLHLCHPFALQNFLAALNHVKAFRAFLAAMPAGSNSTQITQAVLVDTVDYSGVDFGSLISLLQASMEPVQKAAPECRKALATCGPTSLMKAHLTQLLDKISQSESLLNKSALFIKPYDLIDGMARLSVVSHHRKNDEKDIISKMSLPKHGPKDLCLRCGGKTVIDRNTATPWPRVHSKWHLYELMWQLRCICGGPWASLPAI</sequence>
<dbReference type="STRING" id="93625.A0A409XB65"/>
<feature type="compositionally biased region" description="Pro residues" evidence="1">
    <location>
        <begin position="257"/>
        <end position="272"/>
    </location>
</feature>
<organism evidence="2 3">
    <name type="scientific">Psilocybe cyanescens</name>
    <dbReference type="NCBI Taxonomy" id="93625"/>
    <lineage>
        <taxon>Eukaryota</taxon>
        <taxon>Fungi</taxon>
        <taxon>Dikarya</taxon>
        <taxon>Basidiomycota</taxon>
        <taxon>Agaricomycotina</taxon>
        <taxon>Agaricomycetes</taxon>
        <taxon>Agaricomycetidae</taxon>
        <taxon>Agaricales</taxon>
        <taxon>Agaricineae</taxon>
        <taxon>Strophariaceae</taxon>
        <taxon>Psilocybe</taxon>
    </lineage>
</organism>
<protein>
    <recommendedName>
        <fullName evidence="4">Mediator complex subunit 16</fullName>
    </recommendedName>
</protein>
<reference evidence="2 3" key="1">
    <citation type="journal article" date="2018" name="Evol. Lett.">
        <title>Horizontal gene cluster transfer increased hallucinogenic mushroom diversity.</title>
        <authorList>
            <person name="Reynolds H.T."/>
            <person name="Vijayakumar V."/>
            <person name="Gluck-Thaler E."/>
            <person name="Korotkin H.B."/>
            <person name="Matheny P.B."/>
            <person name="Slot J.C."/>
        </authorList>
    </citation>
    <scope>NUCLEOTIDE SEQUENCE [LARGE SCALE GENOMIC DNA]</scope>
    <source>
        <strain evidence="2 3">2631</strain>
    </source>
</reference>
<evidence type="ECO:0000313" key="2">
    <source>
        <dbReference type="EMBL" id="PPQ87970.1"/>
    </source>
</evidence>
<evidence type="ECO:0000313" key="3">
    <source>
        <dbReference type="Proteomes" id="UP000283269"/>
    </source>
</evidence>
<evidence type="ECO:0000256" key="1">
    <source>
        <dbReference type="SAM" id="MobiDB-lite"/>
    </source>
</evidence>
<accession>A0A409XB65</accession>